<organism evidence="1 2">
    <name type="scientific">Ktedonobacter racemifer DSM 44963</name>
    <dbReference type="NCBI Taxonomy" id="485913"/>
    <lineage>
        <taxon>Bacteria</taxon>
        <taxon>Bacillati</taxon>
        <taxon>Chloroflexota</taxon>
        <taxon>Ktedonobacteria</taxon>
        <taxon>Ktedonobacterales</taxon>
        <taxon>Ktedonobacteraceae</taxon>
        <taxon>Ktedonobacter</taxon>
    </lineage>
</organism>
<gene>
    <name evidence="1" type="ORF">Krac_0099</name>
</gene>
<proteinExistence type="predicted"/>
<dbReference type="Proteomes" id="UP000004508">
    <property type="component" value="Unassembled WGS sequence"/>
</dbReference>
<evidence type="ECO:0000313" key="2">
    <source>
        <dbReference type="Proteomes" id="UP000004508"/>
    </source>
</evidence>
<dbReference type="RefSeq" id="WP_007923580.1">
    <property type="nucleotide sequence ID" value="NZ_ADVG01000006.1"/>
</dbReference>
<evidence type="ECO:0000313" key="1">
    <source>
        <dbReference type="EMBL" id="EFH79621.1"/>
    </source>
</evidence>
<accession>D6U8R1</accession>
<protein>
    <submittedName>
        <fullName evidence="1">Uncharacterized protein</fullName>
    </submittedName>
</protein>
<keyword evidence="2" id="KW-1185">Reference proteome</keyword>
<dbReference type="STRING" id="485913.Krac_0099"/>
<dbReference type="EMBL" id="ADVG01000006">
    <property type="protein sequence ID" value="EFH79621.1"/>
    <property type="molecule type" value="Genomic_DNA"/>
</dbReference>
<comment type="caution">
    <text evidence="1">The sequence shown here is derived from an EMBL/GenBank/DDBJ whole genome shotgun (WGS) entry which is preliminary data.</text>
</comment>
<dbReference type="AlphaFoldDB" id="D6U8R1"/>
<sequence>MPDVTISLPFPPTDDGEGYIFPAPECCPQSAARLVVVFKDEHGTVRELIYAHDTKHALNIIFYHTCVLKHLFGGDIETRPINTH</sequence>
<dbReference type="InParanoid" id="D6U8R1"/>
<reference evidence="1 2" key="1">
    <citation type="journal article" date="2011" name="Stand. Genomic Sci.">
        <title>Non-contiguous finished genome sequence and contextual data of the filamentous soil bacterium Ktedonobacter racemifer type strain (SOSP1-21).</title>
        <authorList>
            <person name="Chang Y.J."/>
            <person name="Land M."/>
            <person name="Hauser L."/>
            <person name="Chertkov O."/>
            <person name="Del Rio T.G."/>
            <person name="Nolan M."/>
            <person name="Copeland A."/>
            <person name="Tice H."/>
            <person name="Cheng J.F."/>
            <person name="Lucas S."/>
            <person name="Han C."/>
            <person name="Goodwin L."/>
            <person name="Pitluck S."/>
            <person name="Ivanova N."/>
            <person name="Ovchinikova G."/>
            <person name="Pati A."/>
            <person name="Chen A."/>
            <person name="Palaniappan K."/>
            <person name="Mavromatis K."/>
            <person name="Liolios K."/>
            <person name="Brettin T."/>
            <person name="Fiebig A."/>
            <person name="Rohde M."/>
            <person name="Abt B."/>
            <person name="Goker M."/>
            <person name="Detter J.C."/>
            <person name="Woyke T."/>
            <person name="Bristow J."/>
            <person name="Eisen J.A."/>
            <person name="Markowitz V."/>
            <person name="Hugenholtz P."/>
            <person name="Kyrpides N.C."/>
            <person name="Klenk H.P."/>
            <person name="Lapidus A."/>
        </authorList>
    </citation>
    <scope>NUCLEOTIDE SEQUENCE [LARGE SCALE GENOMIC DNA]</scope>
    <source>
        <strain evidence="2">DSM 44963</strain>
    </source>
</reference>
<name>D6U8R1_KTERA</name>